<evidence type="ECO:0000313" key="15">
    <source>
        <dbReference type="EMBL" id="KAK3088042.1"/>
    </source>
</evidence>
<evidence type="ECO:0000256" key="7">
    <source>
        <dbReference type="ARBA" id="ARBA00022832"/>
    </source>
</evidence>
<evidence type="ECO:0000313" key="16">
    <source>
        <dbReference type="Proteomes" id="UP001186944"/>
    </source>
</evidence>
<accession>A0AA88XMC0</accession>
<sequence>MIWSSVQGSPFCFACKRYTCGNEYLHQLSFFSWSAILLAVLNHVFSNQTLSGVYEVIGPLLNIFQTAAVLEILHCAFGLVRSSVVLTAFQVFSRVFCTWAIAYSVTSVQGHYSVGIFVLAWAVTEVIRYAFYFFSLIGGVPYAIQWCRYTFFYVLYPFGVTGELLAVYQSLAEVKQKKLYHLELPNAANFSFNFYYFLIFFMLMYIPVFPQLYFHMIAQRKKVIGGAKKKMP</sequence>
<dbReference type="PANTHER" id="PTHR11035">
    <property type="entry name" value="VERY-LONG-CHAIN (3R)-3-HYDROXYACYL-COA DEHYDRATASE"/>
    <property type="match status" value="1"/>
</dbReference>
<organism evidence="15 16">
    <name type="scientific">Pinctada imbricata</name>
    <name type="common">Atlantic pearl-oyster</name>
    <name type="synonym">Pinctada martensii</name>
    <dbReference type="NCBI Taxonomy" id="66713"/>
    <lineage>
        <taxon>Eukaryota</taxon>
        <taxon>Metazoa</taxon>
        <taxon>Spiralia</taxon>
        <taxon>Lophotrochozoa</taxon>
        <taxon>Mollusca</taxon>
        <taxon>Bivalvia</taxon>
        <taxon>Autobranchia</taxon>
        <taxon>Pteriomorphia</taxon>
        <taxon>Pterioida</taxon>
        <taxon>Pterioidea</taxon>
        <taxon>Pteriidae</taxon>
        <taxon>Pinctada</taxon>
    </lineage>
</organism>
<keyword evidence="11 14" id="KW-0275">Fatty acid biosynthesis</keyword>
<dbReference type="GO" id="GO:0102158">
    <property type="term" value="F:very-long-chain (3R)-3-hydroxyacyl-CoA dehydratase activity"/>
    <property type="evidence" value="ECO:0007669"/>
    <property type="project" value="UniProtKB-EC"/>
</dbReference>
<keyword evidence="16" id="KW-1185">Reference proteome</keyword>
<evidence type="ECO:0000256" key="6">
    <source>
        <dbReference type="ARBA" id="ARBA00022692"/>
    </source>
</evidence>
<evidence type="ECO:0000256" key="13">
    <source>
        <dbReference type="ARBA" id="ARBA00036671"/>
    </source>
</evidence>
<keyword evidence="7 14" id="KW-0276">Fatty acid metabolism</keyword>
<keyword evidence="12 14" id="KW-0456">Lyase</keyword>
<evidence type="ECO:0000256" key="9">
    <source>
        <dbReference type="ARBA" id="ARBA00023098"/>
    </source>
</evidence>
<reference evidence="15" key="1">
    <citation type="submission" date="2019-08" db="EMBL/GenBank/DDBJ databases">
        <title>The improved chromosome-level genome for the pearl oyster Pinctada fucata martensii using PacBio sequencing and Hi-C.</title>
        <authorList>
            <person name="Zheng Z."/>
        </authorList>
    </citation>
    <scope>NUCLEOTIDE SEQUENCE</scope>
    <source>
        <strain evidence="15">ZZ-2019</strain>
        <tissue evidence="15">Adductor muscle</tissue>
    </source>
</reference>
<keyword evidence="8 14" id="KW-1133">Transmembrane helix</keyword>
<keyword evidence="10 14" id="KW-0472">Membrane</keyword>
<evidence type="ECO:0000256" key="1">
    <source>
        <dbReference type="ARBA" id="ARBA00004141"/>
    </source>
</evidence>
<keyword evidence="14" id="KW-0256">Endoplasmic reticulum</keyword>
<dbReference type="GO" id="GO:0030148">
    <property type="term" value="P:sphingolipid biosynthetic process"/>
    <property type="evidence" value="ECO:0007669"/>
    <property type="project" value="TreeGrafter"/>
</dbReference>
<feature type="transmembrane region" description="Helical" evidence="14">
    <location>
        <begin position="192"/>
        <end position="214"/>
    </location>
</feature>
<evidence type="ECO:0000256" key="2">
    <source>
        <dbReference type="ARBA" id="ARBA00005194"/>
    </source>
</evidence>
<dbReference type="InterPro" id="IPR007482">
    <property type="entry name" value="Tyr_Pase-like_PTPLA"/>
</dbReference>
<gene>
    <name evidence="15" type="ORF">FSP39_013858</name>
</gene>
<dbReference type="GO" id="GO:0030497">
    <property type="term" value="P:fatty acid elongation"/>
    <property type="evidence" value="ECO:0007669"/>
    <property type="project" value="TreeGrafter"/>
</dbReference>
<comment type="pathway">
    <text evidence="2 14">Lipid metabolism; fatty acid biosynthesis.</text>
</comment>
<feature type="transmembrane region" description="Helical" evidence="14">
    <location>
        <begin position="84"/>
        <end position="106"/>
    </location>
</feature>
<evidence type="ECO:0000256" key="10">
    <source>
        <dbReference type="ARBA" id="ARBA00023136"/>
    </source>
</evidence>
<dbReference type="GO" id="GO:0042761">
    <property type="term" value="P:very long-chain fatty acid biosynthetic process"/>
    <property type="evidence" value="ECO:0007669"/>
    <property type="project" value="TreeGrafter"/>
</dbReference>
<dbReference type="GO" id="GO:0005789">
    <property type="term" value="C:endoplasmic reticulum membrane"/>
    <property type="evidence" value="ECO:0007669"/>
    <property type="project" value="UniProtKB-SubCell"/>
</dbReference>
<evidence type="ECO:0000256" key="12">
    <source>
        <dbReference type="ARBA" id="ARBA00023239"/>
    </source>
</evidence>
<evidence type="ECO:0000256" key="8">
    <source>
        <dbReference type="ARBA" id="ARBA00022989"/>
    </source>
</evidence>
<comment type="catalytic activity">
    <reaction evidence="13 14">
        <text>a very-long-chain (3R)-3-hydroxyacyl-CoA = a very-long-chain (2E)-enoyl-CoA + H2O</text>
        <dbReference type="Rhea" id="RHEA:45812"/>
        <dbReference type="ChEBI" id="CHEBI:15377"/>
        <dbReference type="ChEBI" id="CHEBI:83728"/>
        <dbReference type="ChEBI" id="CHEBI:85440"/>
        <dbReference type="EC" id="4.2.1.134"/>
    </reaction>
</comment>
<keyword evidence="9 14" id="KW-0443">Lipid metabolism</keyword>
<feature type="transmembrane region" description="Helical" evidence="14">
    <location>
        <begin position="126"/>
        <end position="144"/>
    </location>
</feature>
<keyword evidence="6 14" id="KW-0812">Transmembrane</keyword>
<dbReference type="PANTHER" id="PTHR11035:SF3">
    <property type="entry name" value="VERY-LONG-CHAIN (3R)-3-HYDROXYACYL-COA DEHYDRATASE"/>
    <property type="match status" value="1"/>
</dbReference>
<dbReference type="AlphaFoldDB" id="A0AA88XMC0"/>
<keyword evidence="5 14" id="KW-0444">Lipid biosynthesis</keyword>
<comment type="subcellular location">
    <subcellularLocation>
        <location evidence="14">Endoplasmic reticulum membrane</location>
        <topology evidence="14">Multi-pass membrane protein</topology>
    </subcellularLocation>
    <subcellularLocation>
        <location evidence="1">Membrane</location>
        <topology evidence="1">Multi-pass membrane protein</topology>
    </subcellularLocation>
</comment>
<evidence type="ECO:0000256" key="4">
    <source>
        <dbReference type="ARBA" id="ARBA00013122"/>
    </source>
</evidence>
<evidence type="ECO:0000256" key="5">
    <source>
        <dbReference type="ARBA" id="ARBA00022516"/>
    </source>
</evidence>
<comment type="caution">
    <text evidence="15">The sequence shown here is derived from an EMBL/GenBank/DDBJ whole genome shotgun (WGS) entry which is preliminary data.</text>
</comment>
<evidence type="ECO:0000256" key="3">
    <source>
        <dbReference type="ARBA" id="ARBA00007811"/>
    </source>
</evidence>
<evidence type="ECO:0000256" key="14">
    <source>
        <dbReference type="RuleBase" id="RU363109"/>
    </source>
</evidence>
<proteinExistence type="inferred from homology"/>
<feature type="transmembrane region" description="Helical" evidence="14">
    <location>
        <begin position="57"/>
        <end position="77"/>
    </location>
</feature>
<feature type="transmembrane region" description="Helical" evidence="14">
    <location>
        <begin position="151"/>
        <end position="172"/>
    </location>
</feature>
<comment type="function">
    <text evidence="14">Catalyzes the third of the four reactions of the long-chain fatty acids elongation cycle. This endoplasmic reticulum-bound enzymatic process, allows the addition of two carbons to the chain of long- and very long-chain fatty acids/VLCFAs per cycle. This enzyme catalyzes the dehydration of the 3-hydroxyacyl-CoA intermediate into trans-2,3-enoyl-CoA, within each cycle of fatty acid elongation. Thereby, it participates to the production of VLCFAs of different chain lengths that are involved in multiple biological processes as precursors of membrane lipids and lipid mediators.</text>
</comment>
<dbReference type="EMBL" id="VSWD01000011">
    <property type="protein sequence ID" value="KAK3088042.1"/>
    <property type="molecule type" value="Genomic_DNA"/>
</dbReference>
<comment type="similarity">
    <text evidence="3 14">Belongs to the very long-chain fatty acids dehydratase HACD family.</text>
</comment>
<dbReference type="Proteomes" id="UP001186944">
    <property type="component" value="Unassembled WGS sequence"/>
</dbReference>
<feature type="transmembrane region" description="Helical" evidence="14">
    <location>
        <begin position="24"/>
        <end position="45"/>
    </location>
</feature>
<name>A0AA88XMC0_PINIB</name>
<evidence type="ECO:0000256" key="11">
    <source>
        <dbReference type="ARBA" id="ARBA00023160"/>
    </source>
</evidence>
<dbReference type="EC" id="4.2.1.134" evidence="4 14"/>
<dbReference type="Pfam" id="PF04387">
    <property type="entry name" value="PTPLA"/>
    <property type="match status" value="1"/>
</dbReference>
<protein>
    <recommendedName>
        <fullName evidence="4 14">Very-long-chain (3R)-3-hydroxyacyl-CoA dehydratase</fullName>
        <ecNumber evidence="4 14">4.2.1.134</ecNumber>
    </recommendedName>
</protein>